<name>A0A0D0BH36_9AGAM</name>
<reference evidence="2" key="2">
    <citation type="submission" date="2015-01" db="EMBL/GenBank/DDBJ databases">
        <title>Evolutionary Origins and Diversification of the Mycorrhizal Mutualists.</title>
        <authorList>
            <consortium name="DOE Joint Genome Institute"/>
            <consortium name="Mycorrhizal Genomics Consortium"/>
            <person name="Kohler A."/>
            <person name="Kuo A."/>
            <person name="Nagy L.G."/>
            <person name="Floudas D."/>
            <person name="Copeland A."/>
            <person name="Barry K.W."/>
            <person name="Cichocki N."/>
            <person name="Veneault-Fourrey C."/>
            <person name="LaButti K."/>
            <person name="Lindquist E.A."/>
            <person name="Lipzen A."/>
            <person name="Lundell T."/>
            <person name="Morin E."/>
            <person name="Murat C."/>
            <person name="Riley R."/>
            <person name="Ohm R."/>
            <person name="Sun H."/>
            <person name="Tunlid A."/>
            <person name="Henrissat B."/>
            <person name="Grigoriev I.V."/>
            <person name="Hibbett D.S."/>
            <person name="Martin F."/>
        </authorList>
    </citation>
    <scope>NUCLEOTIDE SEQUENCE [LARGE SCALE GENOMIC DNA]</scope>
    <source>
        <strain evidence="2">UH-Slu-Lm8-n1</strain>
    </source>
</reference>
<protein>
    <submittedName>
        <fullName evidence="1">Uncharacterized protein</fullName>
    </submittedName>
</protein>
<evidence type="ECO:0000313" key="1">
    <source>
        <dbReference type="EMBL" id="KIK45422.1"/>
    </source>
</evidence>
<evidence type="ECO:0000313" key="2">
    <source>
        <dbReference type="Proteomes" id="UP000054485"/>
    </source>
</evidence>
<reference evidence="1 2" key="1">
    <citation type="submission" date="2014-04" db="EMBL/GenBank/DDBJ databases">
        <authorList>
            <consortium name="DOE Joint Genome Institute"/>
            <person name="Kuo A."/>
            <person name="Ruytinx J."/>
            <person name="Rineau F."/>
            <person name="Colpaert J."/>
            <person name="Kohler A."/>
            <person name="Nagy L.G."/>
            <person name="Floudas D."/>
            <person name="Copeland A."/>
            <person name="Barry K.W."/>
            <person name="Cichocki N."/>
            <person name="Veneault-Fourrey C."/>
            <person name="LaButti K."/>
            <person name="Lindquist E.A."/>
            <person name="Lipzen A."/>
            <person name="Lundell T."/>
            <person name="Morin E."/>
            <person name="Murat C."/>
            <person name="Sun H."/>
            <person name="Tunlid A."/>
            <person name="Henrissat B."/>
            <person name="Grigoriev I.V."/>
            <person name="Hibbett D.S."/>
            <person name="Martin F."/>
            <person name="Nordberg H.P."/>
            <person name="Cantor M.N."/>
            <person name="Hua S.X."/>
        </authorList>
    </citation>
    <scope>NUCLEOTIDE SEQUENCE [LARGE SCALE GENOMIC DNA]</scope>
    <source>
        <strain evidence="1 2">UH-Slu-Lm8-n1</strain>
    </source>
</reference>
<dbReference type="AlphaFoldDB" id="A0A0D0BH36"/>
<accession>A0A0D0BH36</accession>
<organism evidence="1 2">
    <name type="scientific">Suillus luteus UH-Slu-Lm8-n1</name>
    <dbReference type="NCBI Taxonomy" id="930992"/>
    <lineage>
        <taxon>Eukaryota</taxon>
        <taxon>Fungi</taxon>
        <taxon>Dikarya</taxon>
        <taxon>Basidiomycota</taxon>
        <taxon>Agaricomycotina</taxon>
        <taxon>Agaricomycetes</taxon>
        <taxon>Agaricomycetidae</taxon>
        <taxon>Boletales</taxon>
        <taxon>Suillineae</taxon>
        <taxon>Suillaceae</taxon>
        <taxon>Suillus</taxon>
    </lineage>
</organism>
<dbReference type="InParanoid" id="A0A0D0BH36"/>
<proteinExistence type="predicted"/>
<dbReference type="HOGENOM" id="CLU_2980662_0_0_1"/>
<dbReference type="EMBL" id="KN835173">
    <property type="protein sequence ID" value="KIK45422.1"/>
    <property type="molecule type" value="Genomic_DNA"/>
</dbReference>
<gene>
    <name evidence="1" type="ORF">CY34DRAFT_801633</name>
</gene>
<keyword evidence="2" id="KW-1185">Reference proteome</keyword>
<dbReference type="Proteomes" id="UP000054485">
    <property type="component" value="Unassembled WGS sequence"/>
</dbReference>
<sequence length="58" mass="6729">MINKCDKLRFDSSRNLNTRKDRINLAFTHVLHRPSGLTDEETSLHDQCGTPKDVELNF</sequence>